<keyword evidence="8 12" id="KW-0457">Lysine biosynthesis</keyword>
<dbReference type="GO" id="GO:0019877">
    <property type="term" value="P:diaminopimelate biosynthetic process"/>
    <property type="evidence" value="ECO:0007669"/>
    <property type="project" value="UniProtKB-UniRule"/>
</dbReference>
<comment type="caution">
    <text evidence="12">Was originally thought to be a dihydrodipicolinate synthase (DHDPS), catalyzing the condensation of (S)-aspartate-beta-semialdehyde [(S)-ASA] and pyruvate to dihydrodipicolinate (DHDP). However, it was shown in E.coli that the product of the enzymatic reaction is not dihydrodipicolinate but in fact (4S)-4-hydroxy-2,3,4,5-tetrahydro-(2S)-dipicolinic acid (HTPA), and that the consecutive dehydration reaction leading to DHDP is not spontaneous but catalyzed by DapB.</text>
</comment>
<evidence type="ECO:0000256" key="1">
    <source>
        <dbReference type="ARBA" id="ARBA00003294"/>
    </source>
</evidence>
<dbReference type="PIRSF" id="PIRSF001365">
    <property type="entry name" value="DHDPS"/>
    <property type="match status" value="1"/>
</dbReference>
<name>A0A6S6SBS6_9GAMM</name>
<feature type="binding site" evidence="12 15">
    <location>
        <position position="203"/>
    </location>
    <ligand>
        <name>pyruvate</name>
        <dbReference type="ChEBI" id="CHEBI:15361"/>
    </ligand>
</feature>
<evidence type="ECO:0000256" key="13">
    <source>
        <dbReference type="PIRNR" id="PIRNR001365"/>
    </source>
</evidence>
<dbReference type="InterPro" id="IPR002220">
    <property type="entry name" value="DapA-like"/>
</dbReference>
<dbReference type="InterPro" id="IPR020624">
    <property type="entry name" value="Schiff_base-form_aldolases_CS"/>
</dbReference>
<dbReference type="CDD" id="cd00950">
    <property type="entry name" value="DHDPS"/>
    <property type="match status" value="1"/>
</dbReference>
<keyword evidence="10 12" id="KW-0704">Schiff base</keyword>
<evidence type="ECO:0000256" key="7">
    <source>
        <dbReference type="ARBA" id="ARBA00022915"/>
    </source>
</evidence>
<sequence length="293" mass="31318">MFRGSMVAIVTPMTMDGSIDEQALEALVSFHIENGTDAIVAVGTTGESATLSHAEHRHVVKRVVDVVSGQIPVIAGTGSNNTIEAVELSQAAMQDGADAVLLVTPYYNKPTQEGLFQHYKLLAESVAIPQILYNVPGRTACDLLPETVERLSHISNIVGIKDATGSVERAVDIIERCGDSMEVYSGEDPATLEIILAGGKGTISVTSNVAPKLMHEMCAAALAGDREEATRLNNLLIPLHKALFLEPNPTAPKWAMHKMGFGSEGIRLPMLPLSEKFRPEVLEAMRIAGVNVG</sequence>
<reference evidence="17" key="1">
    <citation type="submission" date="2020-01" db="EMBL/GenBank/DDBJ databases">
        <authorList>
            <person name="Meier V. D."/>
            <person name="Meier V D."/>
        </authorList>
    </citation>
    <scope>NUCLEOTIDE SEQUENCE</scope>
    <source>
        <strain evidence="17">HLG_WM_MAG_09</strain>
    </source>
</reference>
<evidence type="ECO:0000256" key="3">
    <source>
        <dbReference type="ARBA" id="ARBA00007592"/>
    </source>
</evidence>
<dbReference type="UniPathway" id="UPA00034">
    <property type="reaction ID" value="UER00017"/>
</dbReference>
<proteinExistence type="inferred from homology"/>
<comment type="function">
    <text evidence="1 12">Catalyzes the condensation of (S)-aspartate-beta-semialdehyde [(S)-ASA] and pyruvate to 4-hydroxy-tetrahydrodipicolinate (HTPA).</text>
</comment>
<dbReference type="PROSITE" id="PS00665">
    <property type="entry name" value="DHDPS_1"/>
    <property type="match status" value="1"/>
</dbReference>
<evidence type="ECO:0000256" key="8">
    <source>
        <dbReference type="ARBA" id="ARBA00023154"/>
    </source>
</evidence>
<feature type="site" description="L-lysine inhibitor binding" evidence="16">
    <location>
        <position position="80"/>
    </location>
</feature>
<dbReference type="NCBIfam" id="TIGR00674">
    <property type="entry name" value="dapA"/>
    <property type="match status" value="1"/>
</dbReference>
<dbReference type="Pfam" id="PF00701">
    <property type="entry name" value="DHDPS"/>
    <property type="match status" value="1"/>
</dbReference>
<dbReference type="PRINTS" id="PR00146">
    <property type="entry name" value="DHPICSNTHASE"/>
</dbReference>
<feature type="site" description="L-lysine inhibitor binding; via carbonyl oxygen" evidence="16">
    <location>
        <position position="49"/>
    </location>
</feature>
<feature type="active site" description="Proton donor/acceptor" evidence="12 14">
    <location>
        <position position="133"/>
    </location>
</feature>
<evidence type="ECO:0000256" key="4">
    <source>
        <dbReference type="ARBA" id="ARBA00012086"/>
    </source>
</evidence>
<evidence type="ECO:0000256" key="6">
    <source>
        <dbReference type="ARBA" id="ARBA00022605"/>
    </source>
</evidence>
<organism evidence="17">
    <name type="scientific">uncultured Thiotrichaceae bacterium</name>
    <dbReference type="NCBI Taxonomy" id="298394"/>
    <lineage>
        <taxon>Bacteria</taxon>
        <taxon>Pseudomonadati</taxon>
        <taxon>Pseudomonadota</taxon>
        <taxon>Gammaproteobacteria</taxon>
        <taxon>Thiotrichales</taxon>
        <taxon>Thiotrichaceae</taxon>
        <taxon>environmental samples</taxon>
    </lineage>
</organism>
<comment type="subunit">
    <text evidence="12">Homotetramer; dimer of dimers.</text>
</comment>
<dbReference type="GO" id="GO:0005829">
    <property type="term" value="C:cytosol"/>
    <property type="evidence" value="ECO:0007669"/>
    <property type="project" value="TreeGrafter"/>
</dbReference>
<evidence type="ECO:0000256" key="14">
    <source>
        <dbReference type="PIRSR" id="PIRSR001365-1"/>
    </source>
</evidence>
<dbReference type="SUPFAM" id="SSF51569">
    <property type="entry name" value="Aldolase"/>
    <property type="match status" value="1"/>
</dbReference>
<feature type="site" description="L-lysine inhibitor binding" evidence="16">
    <location>
        <position position="106"/>
    </location>
</feature>
<feature type="active site" description="Schiff-base intermediate with substrate" evidence="12 14">
    <location>
        <position position="161"/>
    </location>
</feature>
<protein>
    <recommendedName>
        <fullName evidence="4 12">4-hydroxy-tetrahydrodipicolinate synthase</fullName>
        <shortName evidence="12">HTPA synthase</shortName>
        <ecNumber evidence="4 12">4.3.3.7</ecNumber>
    </recommendedName>
</protein>
<dbReference type="SMART" id="SM01130">
    <property type="entry name" value="DHDPS"/>
    <property type="match status" value="1"/>
</dbReference>
<keyword evidence="6 12" id="KW-0028">Amino-acid biosynthesis</keyword>
<comment type="pathway">
    <text evidence="2 12">Amino-acid biosynthesis; L-lysine biosynthesis via DAP pathway; (S)-tetrahydrodipicolinate from L-aspartate: step 3/4.</text>
</comment>
<dbReference type="HAMAP" id="MF_00418">
    <property type="entry name" value="DapA"/>
    <property type="match status" value="1"/>
</dbReference>
<evidence type="ECO:0000256" key="11">
    <source>
        <dbReference type="ARBA" id="ARBA00047836"/>
    </source>
</evidence>
<evidence type="ECO:0000256" key="12">
    <source>
        <dbReference type="HAMAP-Rule" id="MF_00418"/>
    </source>
</evidence>
<comment type="similarity">
    <text evidence="3 12 13">Belongs to the DapA family.</text>
</comment>
<dbReference type="PROSITE" id="PS00666">
    <property type="entry name" value="DHDPS_2"/>
    <property type="match status" value="1"/>
</dbReference>
<evidence type="ECO:0000313" key="17">
    <source>
        <dbReference type="EMBL" id="CAA6802494.1"/>
    </source>
</evidence>
<keyword evidence="5 12" id="KW-0963">Cytoplasm</keyword>
<comment type="catalytic activity">
    <reaction evidence="11 12">
        <text>L-aspartate 4-semialdehyde + pyruvate = (2S,4S)-4-hydroxy-2,3,4,5-tetrahydrodipicolinate + H2O + H(+)</text>
        <dbReference type="Rhea" id="RHEA:34171"/>
        <dbReference type="ChEBI" id="CHEBI:15361"/>
        <dbReference type="ChEBI" id="CHEBI:15377"/>
        <dbReference type="ChEBI" id="CHEBI:15378"/>
        <dbReference type="ChEBI" id="CHEBI:67139"/>
        <dbReference type="ChEBI" id="CHEBI:537519"/>
        <dbReference type="EC" id="4.3.3.7"/>
    </reaction>
</comment>
<dbReference type="GO" id="GO:0009089">
    <property type="term" value="P:lysine biosynthetic process via diaminopimelate"/>
    <property type="evidence" value="ECO:0007669"/>
    <property type="project" value="UniProtKB-UniRule"/>
</dbReference>
<gene>
    <name evidence="12" type="primary">dapA</name>
    <name evidence="17" type="ORF">HELGO_WM29206</name>
</gene>
<dbReference type="AlphaFoldDB" id="A0A6S6SBS6"/>
<dbReference type="EMBL" id="CACVAT010000045">
    <property type="protein sequence ID" value="CAA6802494.1"/>
    <property type="molecule type" value="Genomic_DNA"/>
</dbReference>
<dbReference type="GO" id="GO:0008840">
    <property type="term" value="F:4-hydroxy-tetrahydrodipicolinate synthase activity"/>
    <property type="evidence" value="ECO:0007669"/>
    <property type="project" value="UniProtKB-UniRule"/>
</dbReference>
<dbReference type="InterPro" id="IPR013785">
    <property type="entry name" value="Aldolase_TIM"/>
</dbReference>
<dbReference type="InterPro" id="IPR020625">
    <property type="entry name" value="Schiff_base-form_aldolases_AS"/>
</dbReference>
<evidence type="ECO:0000256" key="10">
    <source>
        <dbReference type="ARBA" id="ARBA00023270"/>
    </source>
</evidence>
<dbReference type="Gene3D" id="3.20.20.70">
    <property type="entry name" value="Aldolase class I"/>
    <property type="match status" value="1"/>
</dbReference>
<comment type="subcellular location">
    <subcellularLocation>
        <location evidence="12">Cytoplasm</location>
    </subcellularLocation>
</comment>
<evidence type="ECO:0000256" key="5">
    <source>
        <dbReference type="ARBA" id="ARBA00022490"/>
    </source>
</evidence>
<feature type="binding site" evidence="12 15">
    <location>
        <position position="45"/>
    </location>
    <ligand>
        <name>pyruvate</name>
        <dbReference type="ChEBI" id="CHEBI:15361"/>
    </ligand>
</feature>
<dbReference type="PANTHER" id="PTHR12128">
    <property type="entry name" value="DIHYDRODIPICOLINATE SYNTHASE"/>
    <property type="match status" value="1"/>
</dbReference>
<dbReference type="EC" id="4.3.3.7" evidence="4 12"/>
<evidence type="ECO:0000256" key="2">
    <source>
        <dbReference type="ARBA" id="ARBA00005120"/>
    </source>
</evidence>
<feature type="site" description="L-lysine inhibitor binding" evidence="16">
    <location>
        <position position="84"/>
    </location>
</feature>
<dbReference type="PANTHER" id="PTHR12128:SF66">
    <property type="entry name" value="4-HYDROXY-2-OXOGLUTARATE ALDOLASE, MITOCHONDRIAL"/>
    <property type="match status" value="1"/>
</dbReference>
<keyword evidence="9 12" id="KW-0456">Lyase</keyword>
<accession>A0A6S6SBS6</accession>
<dbReference type="InterPro" id="IPR005263">
    <property type="entry name" value="DapA"/>
</dbReference>
<feature type="site" description="Part of a proton relay during catalysis" evidence="12 16">
    <location>
        <position position="44"/>
    </location>
</feature>
<evidence type="ECO:0000256" key="16">
    <source>
        <dbReference type="PIRSR" id="PIRSR001365-3"/>
    </source>
</evidence>
<keyword evidence="7 12" id="KW-0220">Diaminopimelate biosynthesis</keyword>
<feature type="site" description="Part of a proton relay during catalysis" evidence="12 16">
    <location>
        <position position="107"/>
    </location>
</feature>
<evidence type="ECO:0000256" key="15">
    <source>
        <dbReference type="PIRSR" id="PIRSR001365-2"/>
    </source>
</evidence>
<evidence type="ECO:0000256" key="9">
    <source>
        <dbReference type="ARBA" id="ARBA00023239"/>
    </source>
</evidence>